<evidence type="ECO:0000313" key="2">
    <source>
        <dbReference type="Proteomes" id="UP001157502"/>
    </source>
</evidence>
<keyword evidence="2" id="KW-1185">Reference proteome</keyword>
<sequence>MTSPFRLGFLYDPGISHFPHQTSSCNTCEQTVPPPLSFRPATQQPSATPIHCASPRTRHIQHSRKPPSEFPNGFHRKARQVQLPS</sequence>
<name>A0ACC2H6L8_DALPE</name>
<protein>
    <submittedName>
        <fullName evidence="1">Uncharacterized protein</fullName>
    </submittedName>
</protein>
<proteinExistence type="predicted"/>
<organism evidence="1 2">
    <name type="scientific">Dallia pectoralis</name>
    <name type="common">Alaska blackfish</name>
    <dbReference type="NCBI Taxonomy" id="75939"/>
    <lineage>
        <taxon>Eukaryota</taxon>
        <taxon>Metazoa</taxon>
        <taxon>Chordata</taxon>
        <taxon>Craniata</taxon>
        <taxon>Vertebrata</taxon>
        <taxon>Euteleostomi</taxon>
        <taxon>Actinopterygii</taxon>
        <taxon>Neopterygii</taxon>
        <taxon>Teleostei</taxon>
        <taxon>Protacanthopterygii</taxon>
        <taxon>Esociformes</taxon>
        <taxon>Umbridae</taxon>
        <taxon>Dallia</taxon>
    </lineage>
</organism>
<dbReference type="Proteomes" id="UP001157502">
    <property type="component" value="Chromosome 5"/>
</dbReference>
<dbReference type="EMBL" id="CM055732">
    <property type="protein sequence ID" value="KAJ8011582.1"/>
    <property type="molecule type" value="Genomic_DNA"/>
</dbReference>
<accession>A0ACC2H6L8</accession>
<gene>
    <name evidence="1" type="ORF">DPEC_G00059750</name>
</gene>
<reference evidence="1" key="1">
    <citation type="submission" date="2021-05" db="EMBL/GenBank/DDBJ databases">
        <authorList>
            <person name="Pan Q."/>
            <person name="Jouanno E."/>
            <person name="Zahm M."/>
            <person name="Klopp C."/>
            <person name="Cabau C."/>
            <person name="Louis A."/>
            <person name="Berthelot C."/>
            <person name="Parey E."/>
            <person name="Roest Crollius H."/>
            <person name="Montfort J."/>
            <person name="Robinson-Rechavi M."/>
            <person name="Bouchez O."/>
            <person name="Lampietro C."/>
            <person name="Lopez Roques C."/>
            <person name="Donnadieu C."/>
            <person name="Postlethwait J."/>
            <person name="Bobe J."/>
            <person name="Dillon D."/>
            <person name="Chandos A."/>
            <person name="von Hippel F."/>
            <person name="Guiguen Y."/>
        </authorList>
    </citation>
    <scope>NUCLEOTIDE SEQUENCE</scope>
    <source>
        <strain evidence="1">YG-Jan2019</strain>
    </source>
</reference>
<comment type="caution">
    <text evidence="1">The sequence shown here is derived from an EMBL/GenBank/DDBJ whole genome shotgun (WGS) entry which is preliminary data.</text>
</comment>
<evidence type="ECO:0000313" key="1">
    <source>
        <dbReference type="EMBL" id="KAJ8011582.1"/>
    </source>
</evidence>